<protein>
    <submittedName>
        <fullName evidence="1">Monooxygenase</fullName>
    </submittedName>
</protein>
<keyword evidence="1" id="KW-0560">Oxidoreductase</keyword>
<proteinExistence type="predicted"/>
<dbReference type="Proteomes" id="UP000251211">
    <property type="component" value="Unassembled WGS sequence"/>
</dbReference>
<comment type="caution">
    <text evidence="1">The sequence shown here is derived from an EMBL/GenBank/DDBJ whole genome shotgun (WGS) entry which is preliminary data.</text>
</comment>
<organism evidence="1 2">
    <name type="scientific">Rhodococcus wratislaviensis</name>
    <name type="common">Tsukamurella wratislaviensis</name>
    <dbReference type="NCBI Taxonomy" id="44752"/>
    <lineage>
        <taxon>Bacteria</taxon>
        <taxon>Bacillati</taxon>
        <taxon>Actinomycetota</taxon>
        <taxon>Actinomycetes</taxon>
        <taxon>Mycobacteriales</taxon>
        <taxon>Nocardiaceae</taxon>
        <taxon>Rhodococcus</taxon>
    </lineage>
</organism>
<evidence type="ECO:0000313" key="2">
    <source>
        <dbReference type="Proteomes" id="UP000251211"/>
    </source>
</evidence>
<dbReference type="GO" id="GO:0004497">
    <property type="term" value="F:monooxygenase activity"/>
    <property type="evidence" value="ECO:0007669"/>
    <property type="project" value="UniProtKB-KW"/>
</dbReference>
<gene>
    <name evidence="1" type="ORF">NCTC13229_00294</name>
</gene>
<reference evidence="1 2" key="1">
    <citation type="submission" date="2018-06" db="EMBL/GenBank/DDBJ databases">
        <authorList>
            <consortium name="Pathogen Informatics"/>
            <person name="Doyle S."/>
        </authorList>
    </citation>
    <scope>NUCLEOTIDE SEQUENCE [LARGE SCALE GENOMIC DNA]</scope>
    <source>
        <strain evidence="1 2">NCTC13229</strain>
    </source>
</reference>
<accession>A0AB38F672</accession>
<sequence length="71" mass="7907">MGNRSPKMRLGNAYILRLHEAAEHDPVLATAFIRVAALVDRPERLMSPGTLLRVLRQNVWHPAPGGARVEI</sequence>
<dbReference type="AlphaFoldDB" id="A0AB38F672"/>
<evidence type="ECO:0000313" key="1">
    <source>
        <dbReference type="EMBL" id="SPZ34591.1"/>
    </source>
</evidence>
<dbReference type="EMBL" id="UAUI01000001">
    <property type="protein sequence ID" value="SPZ34591.1"/>
    <property type="molecule type" value="Genomic_DNA"/>
</dbReference>
<name>A0AB38F672_RHOWR</name>
<keyword evidence="1" id="KW-0503">Monooxygenase</keyword>